<feature type="transmembrane region" description="Helical" evidence="1">
    <location>
        <begin position="272"/>
        <end position="295"/>
    </location>
</feature>
<gene>
    <name evidence="2" type="ORF">M422DRAFT_255885</name>
</gene>
<reference evidence="2 3" key="1">
    <citation type="submission" date="2014-06" db="EMBL/GenBank/DDBJ databases">
        <title>Evolutionary Origins and Diversification of the Mycorrhizal Mutualists.</title>
        <authorList>
            <consortium name="DOE Joint Genome Institute"/>
            <consortium name="Mycorrhizal Genomics Consortium"/>
            <person name="Kohler A."/>
            <person name="Kuo A."/>
            <person name="Nagy L.G."/>
            <person name="Floudas D."/>
            <person name="Copeland A."/>
            <person name="Barry K.W."/>
            <person name="Cichocki N."/>
            <person name="Veneault-Fourrey C."/>
            <person name="LaButti K."/>
            <person name="Lindquist E.A."/>
            <person name="Lipzen A."/>
            <person name="Lundell T."/>
            <person name="Morin E."/>
            <person name="Murat C."/>
            <person name="Riley R."/>
            <person name="Ohm R."/>
            <person name="Sun H."/>
            <person name="Tunlid A."/>
            <person name="Henrissat B."/>
            <person name="Grigoriev I.V."/>
            <person name="Hibbett D.S."/>
            <person name="Martin F."/>
        </authorList>
    </citation>
    <scope>NUCLEOTIDE SEQUENCE [LARGE SCALE GENOMIC DNA]</scope>
    <source>
        <strain evidence="2 3">SS14</strain>
    </source>
</reference>
<dbReference type="EMBL" id="KN837139">
    <property type="protein sequence ID" value="KIJ41035.1"/>
    <property type="molecule type" value="Genomic_DNA"/>
</dbReference>
<sequence length="347" mass="38188">MEVSAEAYRIHYAEAIGSIYSTFAALTALTFDIFVSFHIEVYSTIAIVELESSLTLSALSLLGRRDMERKMVGPESLLLGMPVFGSFRNGTFVERQLWVRASHKLLSTFQLFEAEVVGTPVSDHFWASREFLCSHCHGVIGNTVLGGASAVLLFIFLSALRTKEAMGSKPSVQPEFVLPGCFTIGDSKASTADSLSRFFWIPLLLFESYMFLLTLIRFAQSVRGRGEENMGVMEGRTSLFVAFYRDGTIYFAVIFVSLFFKVLVVNFNTSVVLQSVVSGSWTPVIFSIAGPRLVLNLRAANKEDEEVQVGAGSQPMDDIETMSFVAAENPTSTSITVMQSLDTESNA</sequence>
<feature type="transmembrane region" description="Helical" evidence="1">
    <location>
        <begin position="239"/>
        <end position="260"/>
    </location>
</feature>
<dbReference type="AlphaFoldDB" id="A0A0C9VRR7"/>
<keyword evidence="3" id="KW-1185">Reference proteome</keyword>
<keyword evidence="1" id="KW-0812">Transmembrane</keyword>
<dbReference type="HOGENOM" id="CLU_799670_0_0_1"/>
<evidence type="ECO:0000313" key="3">
    <source>
        <dbReference type="Proteomes" id="UP000054279"/>
    </source>
</evidence>
<keyword evidence="1" id="KW-0472">Membrane</keyword>
<dbReference type="OrthoDB" id="2638860at2759"/>
<organism evidence="2 3">
    <name type="scientific">Sphaerobolus stellatus (strain SS14)</name>
    <dbReference type="NCBI Taxonomy" id="990650"/>
    <lineage>
        <taxon>Eukaryota</taxon>
        <taxon>Fungi</taxon>
        <taxon>Dikarya</taxon>
        <taxon>Basidiomycota</taxon>
        <taxon>Agaricomycotina</taxon>
        <taxon>Agaricomycetes</taxon>
        <taxon>Phallomycetidae</taxon>
        <taxon>Geastrales</taxon>
        <taxon>Sphaerobolaceae</taxon>
        <taxon>Sphaerobolus</taxon>
    </lineage>
</organism>
<protein>
    <submittedName>
        <fullName evidence="2">Uncharacterized protein</fullName>
    </submittedName>
</protein>
<feature type="transmembrane region" description="Helical" evidence="1">
    <location>
        <begin position="12"/>
        <end position="35"/>
    </location>
</feature>
<proteinExistence type="predicted"/>
<feature type="transmembrane region" description="Helical" evidence="1">
    <location>
        <begin position="139"/>
        <end position="160"/>
    </location>
</feature>
<name>A0A0C9VRR7_SPHS4</name>
<feature type="transmembrane region" description="Helical" evidence="1">
    <location>
        <begin position="198"/>
        <end position="218"/>
    </location>
</feature>
<dbReference type="Proteomes" id="UP000054279">
    <property type="component" value="Unassembled WGS sequence"/>
</dbReference>
<evidence type="ECO:0000313" key="2">
    <source>
        <dbReference type="EMBL" id="KIJ41035.1"/>
    </source>
</evidence>
<keyword evidence="1" id="KW-1133">Transmembrane helix</keyword>
<evidence type="ECO:0000256" key="1">
    <source>
        <dbReference type="SAM" id="Phobius"/>
    </source>
</evidence>
<accession>A0A0C9VRR7</accession>